<dbReference type="Pfam" id="PF21337">
    <property type="entry name" value="Peptidase_M17_N_1"/>
    <property type="match status" value="1"/>
</dbReference>
<feature type="domain" description="Cytosol aminopeptidase" evidence="6">
    <location>
        <begin position="299"/>
        <end position="306"/>
    </location>
</feature>
<evidence type="ECO:0000256" key="3">
    <source>
        <dbReference type="ARBA" id="ARBA00022670"/>
    </source>
</evidence>
<protein>
    <submittedName>
        <fullName evidence="7">Leucyl aminopeptidase</fullName>
    </submittedName>
</protein>
<dbReference type="InterPro" id="IPR000819">
    <property type="entry name" value="Peptidase_M17_C"/>
</dbReference>
<evidence type="ECO:0000256" key="5">
    <source>
        <dbReference type="ARBA" id="ARBA00023211"/>
    </source>
</evidence>
<dbReference type="PRINTS" id="PR00481">
    <property type="entry name" value="LAMNOPPTDASE"/>
</dbReference>
<dbReference type="SUPFAM" id="SSF53187">
    <property type="entry name" value="Zn-dependent exopeptidases"/>
    <property type="match status" value="1"/>
</dbReference>
<dbReference type="PROSITE" id="PS00631">
    <property type="entry name" value="CYTOSOL_AP"/>
    <property type="match status" value="1"/>
</dbReference>
<evidence type="ECO:0000313" key="7">
    <source>
        <dbReference type="EMBL" id="TCS38913.1"/>
    </source>
</evidence>
<dbReference type="InterPro" id="IPR043472">
    <property type="entry name" value="Macro_dom-like"/>
</dbReference>
<keyword evidence="5" id="KW-0464">Manganese</keyword>
<dbReference type="RefSeq" id="WP_132702720.1">
    <property type="nucleotide sequence ID" value="NZ_SLZR01000014.1"/>
</dbReference>
<dbReference type="AlphaFoldDB" id="A0A4R3I1M0"/>
<dbReference type="CDD" id="cd00433">
    <property type="entry name" value="Peptidase_M17"/>
    <property type="match status" value="1"/>
</dbReference>
<evidence type="ECO:0000256" key="1">
    <source>
        <dbReference type="ARBA" id="ARBA00009528"/>
    </source>
</evidence>
<keyword evidence="8" id="KW-1185">Reference proteome</keyword>
<name>A0A4R3I1M0_9GAMM</name>
<comment type="similarity">
    <text evidence="1">Belongs to the peptidase M17 family.</text>
</comment>
<dbReference type="Proteomes" id="UP000295793">
    <property type="component" value="Unassembled WGS sequence"/>
</dbReference>
<dbReference type="Gene3D" id="3.40.630.10">
    <property type="entry name" value="Zn peptidases"/>
    <property type="match status" value="1"/>
</dbReference>
<dbReference type="InterPro" id="IPR048816">
    <property type="entry name" value="Peptidase_M17_N_1"/>
</dbReference>
<dbReference type="PANTHER" id="PTHR11963">
    <property type="entry name" value="LEUCINE AMINOPEPTIDASE-RELATED"/>
    <property type="match status" value="1"/>
</dbReference>
<organism evidence="7 8">
    <name type="scientific">Reinekea marinisedimentorum</name>
    <dbReference type="NCBI Taxonomy" id="230495"/>
    <lineage>
        <taxon>Bacteria</taxon>
        <taxon>Pseudomonadati</taxon>
        <taxon>Pseudomonadota</taxon>
        <taxon>Gammaproteobacteria</taxon>
        <taxon>Oceanospirillales</taxon>
        <taxon>Saccharospirillaceae</taxon>
        <taxon>Reinekea</taxon>
    </lineage>
</organism>
<dbReference type="Pfam" id="PF00883">
    <property type="entry name" value="Peptidase_M17"/>
    <property type="match status" value="1"/>
</dbReference>
<gene>
    <name evidence="7" type="ORF">BCF53_11478</name>
</gene>
<proteinExistence type="inferred from homology"/>
<dbReference type="OrthoDB" id="9809354at2"/>
<keyword evidence="3" id="KW-0645">Protease</keyword>
<comment type="caution">
    <text evidence="7">The sequence shown here is derived from an EMBL/GenBank/DDBJ whole genome shotgun (WGS) entry which is preliminary data.</text>
</comment>
<sequence length="451" mass="49055">MVNLQLGKNGIPIKLMSVEAYDEWFKEQTEFTCNWLMHSGFKTPGSRLIPDANGLPGFVIVVVEDVDSIWSLSELAVSLPASSYYLEGTAEQQKAAALGWALAQYRFTPYLKDAIEQPTLFIEDDKVYNSVVYQVAAVNLTRDLINTPAADMMPEHLAKAMQKLASEYRAGFKEVVGDALLKQNYPTIHMVGRASVHAPRLLELNWGDEQHPKLTLVGKGICFDSGGLDLKPAQGMRLMKKDMGGAAHVLGLAQLIMAHKLPVRLRVLVAAAENAIGSKAFRPGDIVKTRKGLTVEIDNTDAEGRLVLCDALAEADAESPDLIIDFATLTGAARVALGLEVPGFYSTDDNFSDQLRDGAKQADDAIWQLPLHEGYASFMKGSISDLVNASGTPFGGSITAALFLKNFVENSNWVHFDVGAWNDRVRPGRPKGGEAMGIRAVFAALQARYSA</sequence>
<dbReference type="GO" id="GO:0005737">
    <property type="term" value="C:cytoplasm"/>
    <property type="evidence" value="ECO:0007669"/>
    <property type="project" value="InterPro"/>
</dbReference>
<dbReference type="GO" id="GO:0030145">
    <property type="term" value="F:manganese ion binding"/>
    <property type="evidence" value="ECO:0007669"/>
    <property type="project" value="InterPro"/>
</dbReference>
<accession>A0A4R3I1M0</accession>
<reference evidence="7 8" key="1">
    <citation type="submission" date="2019-03" db="EMBL/GenBank/DDBJ databases">
        <title>Genomic Encyclopedia of Archaeal and Bacterial Type Strains, Phase II (KMG-II): from individual species to whole genera.</title>
        <authorList>
            <person name="Goeker M."/>
        </authorList>
    </citation>
    <scope>NUCLEOTIDE SEQUENCE [LARGE SCALE GENOMIC DNA]</scope>
    <source>
        <strain evidence="7 8">DSM 15388</strain>
    </source>
</reference>
<dbReference type="GO" id="GO:0006508">
    <property type="term" value="P:proteolysis"/>
    <property type="evidence" value="ECO:0007669"/>
    <property type="project" value="UniProtKB-KW"/>
</dbReference>
<dbReference type="Gene3D" id="3.40.220.10">
    <property type="entry name" value="Leucine Aminopeptidase, subunit E, domain 1"/>
    <property type="match status" value="1"/>
</dbReference>
<dbReference type="PANTHER" id="PTHR11963:SF20">
    <property type="entry name" value="PEPTIDASE B"/>
    <property type="match status" value="1"/>
</dbReference>
<dbReference type="EMBL" id="SLZR01000014">
    <property type="protein sequence ID" value="TCS38913.1"/>
    <property type="molecule type" value="Genomic_DNA"/>
</dbReference>
<keyword evidence="4" id="KW-0378">Hydrolase</keyword>
<dbReference type="InterPro" id="IPR011356">
    <property type="entry name" value="Leucine_aapep/pepB"/>
</dbReference>
<evidence type="ECO:0000256" key="4">
    <source>
        <dbReference type="ARBA" id="ARBA00022801"/>
    </source>
</evidence>
<keyword evidence="2 7" id="KW-0031">Aminopeptidase</keyword>
<evidence type="ECO:0000256" key="2">
    <source>
        <dbReference type="ARBA" id="ARBA00022438"/>
    </source>
</evidence>
<evidence type="ECO:0000313" key="8">
    <source>
        <dbReference type="Proteomes" id="UP000295793"/>
    </source>
</evidence>
<evidence type="ECO:0000259" key="6">
    <source>
        <dbReference type="PROSITE" id="PS00631"/>
    </source>
</evidence>
<dbReference type="GO" id="GO:0070006">
    <property type="term" value="F:metalloaminopeptidase activity"/>
    <property type="evidence" value="ECO:0007669"/>
    <property type="project" value="InterPro"/>
</dbReference>